<dbReference type="AlphaFoldDB" id="A0A1M6KUL2"/>
<keyword evidence="2" id="KW-0479">Metal-binding</keyword>
<keyword evidence="7" id="KW-1185">Reference proteome</keyword>
<evidence type="ECO:0000313" key="7">
    <source>
        <dbReference type="Proteomes" id="UP000184543"/>
    </source>
</evidence>
<comment type="similarity">
    <text evidence="1">Belongs to the sulfatase family.</text>
</comment>
<dbReference type="Gene3D" id="3.40.720.10">
    <property type="entry name" value="Alkaline Phosphatase, subunit A"/>
    <property type="match status" value="1"/>
</dbReference>
<dbReference type="PANTHER" id="PTHR42693">
    <property type="entry name" value="ARYLSULFATASE FAMILY MEMBER"/>
    <property type="match status" value="1"/>
</dbReference>
<organism evidence="6 7">
    <name type="scientific">Pseudozobellia thermophila</name>
    <dbReference type="NCBI Taxonomy" id="192903"/>
    <lineage>
        <taxon>Bacteria</taxon>
        <taxon>Pseudomonadati</taxon>
        <taxon>Bacteroidota</taxon>
        <taxon>Flavobacteriia</taxon>
        <taxon>Flavobacteriales</taxon>
        <taxon>Flavobacteriaceae</taxon>
        <taxon>Pseudozobellia</taxon>
    </lineage>
</organism>
<feature type="domain" description="Sulfatase N-terminal" evidence="5">
    <location>
        <begin position="41"/>
        <end position="310"/>
    </location>
</feature>
<dbReference type="PROSITE" id="PS00149">
    <property type="entry name" value="SULFATASE_2"/>
    <property type="match status" value="1"/>
</dbReference>
<evidence type="ECO:0000259" key="5">
    <source>
        <dbReference type="Pfam" id="PF00884"/>
    </source>
</evidence>
<evidence type="ECO:0000256" key="4">
    <source>
        <dbReference type="ARBA" id="ARBA00022837"/>
    </source>
</evidence>
<evidence type="ECO:0000256" key="1">
    <source>
        <dbReference type="ARBA" id="ARBA00008779"/>
    </source>
</evidence>
<dbReference type="InterPro" id="IPR024607">
    <property type="entry name" value="Sulfatase_CS"/>
</dbReference>
<dbReference type="InterPro" id="IPR017850">
    <property type="entry name" value="Alkaline_phosphatase_core_sf"/>
</dbReference>
<dbReference type="SUPFAM" id="SSF53649">
    <property type="entry name" value="Alkaline phosphatase-like"/>
    <property type="match status" value="1"/>
</dbReference>
<dbReference type="CDD" id="cd16027">
    <property type="entry name" value="SGSH"/>
    <property type="match status" value="1"/>
</dbReference>
<evidence type="ECO:0000256" key="2">
    <source>
        <dbReference type="ARBA" id="ARBA00022723"/>
    </source>
</evidence>
<protein>
    <submittedName>
        <fullName evidence="6">Arylsulfatase A</fullName>
    </submittedName>
</protein>
<dbReference type="InterPro" id="IPR050738">
    <property type="entry name" value="Sulfatase"/>
</dbReference>
<dbReference type="InterPro" id="IPR000917">
    <property type="entry name" value="Sulfatase_N"/>
</dbReference>
<dbReference type="Pfam" id="PF00884">
    <property type="entry name" value="Sulfatase"/>
    <property type="match status" value="1"/>
</dbReference>
<dbReference type="PANTHER" id="PTHR42693:SF53">
    <property type="entry name" value="ENDO-4-O-SULFATASE"/>
    <property type="match status" value="1"/>
</dbReference>
<reference evidence="7" key="1">
    <citation type="submission" date="2016-11" db="EMBL/GenBank/DDBJ databases">
        <authorList>
            <person name="Varghese N."/>
            <person name="Submissions S."/>
        </authorList>
    </citation>
    <scope>NUCLEOTIDE SEQUENCE [LARGE SCALE GENOMIC DNA]</scope>
    <source>
        <strain evidence="7">DSM 19858</strain>
    </source>
</reference>
<evidence type="ECO:0000313" key="6">
    <source>
        <dbReference type="EMBL" id="SHJ62633.1"/>
    </source>
</evidence>
<dbReference type="STRING" id="192903.SAMN04488513_106201"/>
<keyword evidence="3" id="KW-0378">Hydrolase</keyword>
<dbReference type="GO" id="GO:0046872">
    <property type="term" value="F:metal ion binding"/>
    <property type="evidence" value="ECO:0007669"/>
    <property type="project" value="UniProtKB-KW"/>
</dbReference>
<dbReference type="EMBL" id="FQYU01000006">
    <property type="protein sequence ID" value="SHJ62633.1"/>
    <property type="molecule type" value="Genomic_DNA"/>
</dbReference>
<name>A0A1M6KUL2_9FLAO</name>
<accession>A0A1M6KUL2</accession>
<proteinExistence type="inferred from homology"/>
<keyword evidence="4" id="KW-0106">Calcium</keyword>
<sequence>MLEGFMGPLNRNNTVAAWLCFLFMGMVFAQVPKKSGQGGMPNVIVFIADDISWNDFGCYGNPFVETPHIDSLAAHGLRFNNAVLTTSSCSPSRISILTGRYPHNTGAAELHTEPKVAFGSIASELKKKGYYTGQAGKWHMGTLLRQGFDKIHDSRAENGDGGEEMWVPSILERDRGKPFFFWFAAYDAHRPWGVNRFSGTHRPEDVVVPPTLVDDGPTRGDLAKYYDEIKRFDTHIGKVITTLKKEGVYENTLLVVMADNGRPFPRDKTRLYDSGIRTPFIVHWPGRMATGTSQSLISSVDLAPTILDVCDAAIPESFQGRSFKELLFRPHTNFRRYAFAEHNWHDHEAHERMVRTTDFVYILNSRPELPNQGPADALDSPAFKSLQAKNDKGGLTKAQYDVFLAPRPKEELFYIKGDVLQVQNLIGNEEFGQVRGKLRKVLADWMRETRDNIPDGLTKDWYTRDGGKKIDGNFQIRGEMPGASTGAEKVNVISGF</sequence>
<dbReference type="Proteomes" id="UP000184543">
    <property type="component" value="Unassembled WGS sequence"/>
</dbReference>
<dbReference type="PROSITE" id="PS00523">
    <property type="entry name" value="SULFATASE_1"/>
    <property type="match status" value="1"/>
</dbReference>
<evidence type="ECO:0000256" key="3">
    <source>
        <dbReference type="ARBA" id="ARBA00022801"/>
    </source>
</evidence>
<dbReference type="GO" id="GO:0004065">
    <property type="term" value="F:arylsulfatase activity"/>
    <property type="evidence" value="ECO:0007669"/>
    <property type="project" value="TreeGrafter"/>
</dbReference>
<gene>
    <name evidence="6" type="ORF">SAMN04488513_106201</name>
</gene>